<dbReference type="Gene3D" id="1.20.1740.10">
    <property type="entry name" value="Amino acid/polyamine transporter I"/>
    <property type="match status" value="1"/>
</dbReference>
<protein>
    <submittedName>
        <fullName evidence="9">Endospore germination permease</fullName>
    </submittedName>
</protein>
<feature type="transmembrane region" description="Helical" evidence="8">
    <location>
        <begin position="307"/>
        <end position="324"/>
    </location>
</feature>
<sequence length="360" mass="40281">MLENGKINIRQFTCLVILFTVGSSVLVAPSGLAEAAKQDAWIASILGVAIGLLLVMLYNNLQQQFPDKTLVQYSEVILGKWLGKGVSLLFLSYFFILASFLLREIGDFVTTQIMPETPIESILILFLFVVMLGTRLGLEPVTRSAEIFFPWIVGLFIMLIVLLSPEIDIQKIQPVMENGLKPVLRATFPFLGLPFLELIVFLMIIPYVNKSQKTGKAFLIGTLIGGGFLIVITIMSLVVLGNDFTARNTYPSYILGKKISIATILERLEVIVAIIWFLTIYFKLSICFYVTTLGLSQTLNLKSYRPLIFPLGMNLIVLSLINSPDITYFHHFIEKIWTPYSLTFGLFLPLLLLGVGAIRK</sequence>
<accession>A0ABW3LEV8</accession>
<dbReference type="RefSeq" id="WP_390358540.1">
    <property type="nucleotide sequence ID" value="NZ_JBHTKJ010000001.1"/>
</dbReference>
<comment type="subcellular location">
    <subcellularLocation>
        <location evidence="1">Membrane</location>
        <topology evidence="1">Multi-pass membrane protein</topology>
    </subcellularLocation>
</comment>
<comment type="caution">
    <text evidence="9">The sequence shown here is derived from an EMBL/GenBank/DDBJ whole genome shotgun (WGS) entry which is preliminary data.</text>
</comment>
<keyword evidence="4" id="KW-0309">Germination</keyword>
<feature type="transmembrane region" description="Helical" evidence="8">
    <location>
        <begin position="270"/>
        <end position="295"/>
    </location>
</feature>
<feature type="transmembrane region" description="Helical" evidence="8">
    <location>
        <begin position="336"/>
        <end position="358"/>
    </location>
</feature>
<feature type="transmembrane region" description="Helical" evidence="8">
    <location>
        <begin position="12"/>
        <end position="28"/>
    </location>
</feature>
<dbReference type="PANTHER" id="PTHR34975">
    <property type="entry name" value="SPORE GERMINATION PROTEIN A2"/>
    <property type="match status" value="1"/>
</dbReference>
<evidence type="ECO:0000256" key="6">
    <source>
        <dbReference type="ARBA" id="ARBA00022989"/>
    </source>
</evidence>
<dbReference type="InterPro" id="IPR004761">
    <property type="entry name" value="Spore_GerAB"/>
</dbReference>
<keyword evidence="3" id="KW-0813">Transport</keyword>
<keyword evidence="7 8" id="KW-0472">Membrane</keyword>
<dbReference type="EMBL" id="JBHTKJ010000001">
    <property type="protein sequence ID" value="MFD1036921.1"/>
    <property type="molecule type" value="Genomic_DNA"/>
</dbReference>
<feature type="transmembrane region" description="Helical" evidence="8">
    <location>
        <begin position="217"/>
        <end position="240"/>
    </location>
</feature>
<evidence type="ECO:0000256" key="8">
    <source>
        <dbReference type="SAM" id="Phobius"/>
    </source>
</evidence>
<feature type="transmembrane region" description="Helical" evidence="8">
    <location>
        <begin position="183"/>
        <end position="205"/>
    </location>
</feature>
<comment type="similarity">
    <text evidence="2">Belongs to the amino acid-polyamine-organocation (APC) superfamily. Spore germination protein (SGP) (TC 2.A.3.9) family.</text>
</comment>
<evidence type="ECO:0000256" key="2">
    <source>
        <dbReference type="ARBA" id="ARBA00007998"/>
    </source>
</evidence>
<evidence type="ECO:0000313" key="9">
    <source>
        <dbReference type="EMBL" id="MFD1036921.1"/>
    </source>
</evidence>
<keyword evidence="6 8" id="KW-1133">Transmembrane helix</keyword>
<feature type="transmembrane region" description="Helical" evidence="8">
    <location>
        <begin position="40"/>
        <end position="61"/>
    </location>
</feature>
<feature type="transmembrane region" description="Helical" evidence="8">
    <location>
        <begin position="145"/>
        <end position="163"/>
    </location>
</feature>
<gene>
    <name evidence="9" type="ORF">ACFQ3N_00565</name>
</gene>
<evidence type="ECO:0000256" key="1">
    <source>
        <dbReference type="ARBA" id="ARBA00004141"/>
    </source>
</evidence>
<evidence type="ECO:0000256" key="4">
    <source>
        <dbReference type="ARBA" id="ARBA00022544"/>
    </source>
</evidence>
<keyword evidence="10" id="KW-1185">Reference proteome</keyword>
<evidence type="ECO:0000256" key="5">
    <source>
        <dbReference type="ARBA" id="ARBA00022692"/>
    </source>
</evidence>
<feature type="transmembrane region" description="Helical" evidence="8">
    <location>
        <begin position="81"/>
        <end position="102"/>
    </location>
</feature>
<keyword evidence="5 8" id="KW-0812">Transmembrane</keyword>
<evidence type="ECO:0000256" key="3">
    <source>
        <dbReference type="ARBA" id="ARBA00022448"/>
    </source>
</evidence>
<dbReference type="NCBIfam" id="TIGR00912">
    <property type="entry name" value="2A0309"/>
    <property type="match status" value="1"/>
</dbReference>
<feature type="transmembrane region" description="Helical" evidence="8">
    <location>
        <begin position="122"/>
        <end position="138"/>
    </location>
</feature>
<evidence type="ECO:0000256" key="7">
    <source>
        <dbReference type="ARBA" id="ARBA00023136"/>
    </source>
</evidence>
<organism evidence="9 10">
    <name type="scientific">Virgibacillus byunsanensis</name>
    <dbReference type="NCBI Taxonomy" id="570945"/>
    <lineage>
        <taxon>Bacteria</taxon>
        <taxon>Bacillati</taxon>
        <taxon>Bacillota</taxon>
        <taxon>Bacilli</taxon>
        <taxon>Bacillales</taxon>
        <taxon>Bacillaceae</taxon>
        <taxon>Virgibacillus</taxon>
    </lineage>
</organism>
<reference evidence="10" key="1">
    <citation type="journal article" date="2019" name="Int. J. Syst. Evol. Microbiol.">
        <title>The Global Catalogue of Microorganisms (GCM) 10K type strain sequencing project: providing services to taxonomists for standard genome sequencing and annotation.</title>
        <authorList>
            <consortium name="The Broad Institute Genomics Platform"/>
            <consortium name="The Broad Institute Genome Sequencing Center for Infectious Disease"/>
            <person name="Wu L."/>
            <person name="Ma J."/>
        </authorList>
    </citation>
    <scope>NUCLEOTIDE SEQUENCE [LARGE SCALE GENOMIC DNA]</scope>
    <source>
        <strain evidence="10">CCUG 56754</strain>
    </source>
</reference>
<name>A0ABW3LEV8_9BACI</name>
<dbReference type="Pfam" id="PF03845">
    <property type="entry name" value="Spore_permease"/>
    <property type="match status" value="1"/>
</dbReference>
<evidence type="ECO:0000313" key="10">
    <source>
        <dbReference type="Proteomes" id="UP001597040"/>
    </source>
</evidence>
<dbReference type="Proteomes" id="UP001597040">
    <property type="component" value="Unassembled WGS sequence"/>
</dbReference>
<dbReference type="PANTHER" id="PTHR34975:SF2">
    <property type="entry name" value="SPORE GERMINATION PROTEIN A2"/>
    <property type="match status" value="1"/>
</dbReference>
<proteinExistence type="inferred from homology"/>